<dbReference type="PANTHER" id="PTHR14413">
    <property type="entry name" value="RIBOSOMAL PROTEIN L17"/>
    <property type="match status" value="1"/>
</dbReference>
<keyword evidence="2" id="KW-0689">Ribosomal protein</keyword>
<evidence type="ECO:0000256" key="3">
    <source>
        <dbReference type="ARBA" id="ARBA00023274"/>
    </source>
</evidence>
<dbReference type="EMBL" id="JABANM010032056">
    <property type="protein sequence ID" value="KAF4703572.1"/>
    <property type="molecule type" value="Genomic_DNA"/>
</dbReference>
<proteinExistence type="inferred from homology"/>
<sequence length="438" mass="49129">MASLSTLTPRHLSCHPPSVTRTSDDPPAASVQSAGTSPKMTVRDGWPAVGLGKSSLCATEDTGSRFNEESLALLEDEDEDLIIGGAKQIIDAKVICMEEGVAEKIEVVGCSVVSVKVRDFCISRNEMVDYVLELSLNGIYHRAPNDSFVRIHTPPSPCFAGLPPLTPSAAAALRATTSAEAGVAVEDSQESSGSGLSPTVGHTAAPLRYQVLLEGPPDPSAEFEVLKFTTSSVVRLDVDRYHDLSPEDYHRLTFEEPRYWHEMKDWLDKLIIYQRIEGPLNRMKEVQQYAEEIVFHARRNTSYSSQIVESMLRSAEARQILYEYLVPRYKDRPYFVTRMLNPFYLRYYDAQQRGYLEFIDWPGEFRAANPVGEGRKKRVAIEFDASRKGRRRHLVEARVLGILNEADPRFLTTEAYEKYVRATREGQTALEATPSEGE</sequence>
<evidence type="ECO:0000256" key="1">
    <source>
        <dbReference type="ARBA" id="ARBA00008777"/>
    </source>
</evidence>
<dbReference type="Gene3D" id="3.90.1030.10">
    <property type="entry name" value="Ribosomal protein L17"/>
    <property type="match status" value="1"/>
</dbReference>
<gene>
    <name evidence="5" type="ORF">FOZ62_007214</name>
</gene>
<dbReference type="GO" id="GO:0006412">
    <property type="term" value="P:translation"/>
    <property type="evidence" value="ECO:0007669"/>
    <property type="project" value="InterPro"/>
</dbReference>
<feature type="region of interest" description="Disordered" evidence="4">
    <location>
        <begin position="1"/>
        <end position="39"/>
    </location>
</feature>
<dbReference type="AlphaFoldDB" id="A0A7J6Q5T0"/>
<accession>A0A7J6Q5T0</accession>
<dbReference type="InterPro" id="IPR036373">
    <property type="entry name" value="Ribosomal_bL17_sf"/>
</dbReference>
<reference evidence="5 6" key="1">
    <citation type="submission" date="2020-04" db="EMBL/GenBank/DDBJ databases">
        <title>Perkinsus olseni comparative genomics.</title>
        <authorList>
            <person name="Bogema D.R."/>
        </authorList>
    </citation>
    <scope>NUCLEOTIDE SEQUENCE [LARGE SCALE GENOMIC DNA]</scope>
    <source>
        <strain evidence="5">ATCC PRA-205</strain>
    </source>
</reference>
<protein>
    <submittedName>
        <fullName evidence="5">Uncharacterized protein</fullName>
    </submittedName>
</protein>
<comment type="similarity">
    <text evidence="1">Belongs to the bacterial ribosomal protein bL17 family.</text>
</comment>
<name>A0A7J6Q5T0_PEROL</name>
<keyword evidence="3" id="KW-0687">Ribonucleoprotein</keyword>
<evidence type="ECO:0000313" key="5">
    <source>
        <dbReference type="EMBL" id="KAF4703572.1"/>
    </source>
</evidence>
<dbReference type="Proteomes" id="UP000574390">
    <property type="component" value="Unassembled WGS sequence"/>
</dbReference>
<comment type="caution">
    <text evidence="5">The sequence shown here is derived from an EMBL/GenBank/DDBJ whole genome shotgun (WGS) entry which is preliminary data.</text>
</comment>
<dbReference type="GO" id="GO:0003735">
    <property type="term" value="F:structural constituent of ribosome"/>
    <property type="evidence" value="ECO:0007669"/>
    <property type="project" value="InterPro"/>
</dbReference>
<dbReference type="PANTHER" id="PTHR14413:SF16">
    <property type="entry name" value="LARGE RIBOSOMAL SUBUNIT PROTEIN BL17M"/>
    <property type="match status" value="1"/>
</dbReference>
<evidence type="ECO:0000256" key="4">
    <source>
        <dbReference type="SAM" id="MobiDB-lite"/>
    </source>
</evidence>
<dbReference type="InterPro" id="IPR000456">
    <property type="entry name" value="Ribosomal_bL17"/>
</dbReference>
<evidence type="ECO:0000256" key="2">
    <source>
        <dbReference type="ARBA" id="ARBA00022980"/>
    </source>
</evidence>
<evidence type="ECO:0000313" key="6">
    <source>
        <dbReference type="Proteomes" id="UP000574390"/>
    </source>
</evidence>
<organism evidence="5 6">
    <name type="scientific">Perkinsus olseni</name>
    <name type="common">Perkinsus atlanticus</name>
    <dbReference type="NCBI Taxonomy" id="32597"/>
    <lineage>
        <taxon>Eukaryota</taxon>
        <taxon>Sar</taxon>
        <taxon>Alveolata</taxon>
        <taxon>Perkinsozoa</taxon>
        <taxon>Perkinsea</taxon>
        <taxon>Perkinsida</taxon>
        <taxon>Perkinsidae</taxon>
        <taxon>Perkinsus</taxon>
    </lineage>
</organism>
<dbReference type="GO" id="GO:0022625">
    <property type="term" value="C:cytosolic large ribosomal subunit"/>
    <property type="evidence" value="ECO:0007669"/>
    <property type="project" value="TreeGrafter"/>
</dbReference>
<dbReference type="Pfam" id="PF01196">
    <property type="entry name" value="Ribosomal_L17"/>
    <property type="match status" value="1"/>
</dbReference>
<feature type="compositionally biased region" description="Polar residues" evidence="4">
    <location>
        <begin position="30"/>
        <end position="39"/>
    </location>
</feature>
<dbReference type="SUPFAM" id="SSF64263">
    <property type="entry name" value="Prokaryotic ribosomal protein L17"/>
    <property type="match status" value="1"/>
</dbReference>